<feature type="compositionally biased region" description="Polar residues" evidence="8">
    <location>
        <begin position="195"/>
        <end position="212"/>
    </location>
</feature>
<feature type="compositionally biased region" description="Acidic residues" evidence="8">
    <location>
        <begin position="662"/>
        <end position="674"/>
    </location>
</feature>
<dbReference type="InterPro" id="IPR039143">
    <property type="entry name" value="GNPNAT1-like"/>
</dbReference>
<comment type="caution">
    <text evidence="10">The sequence shown here is derived from an EMBL/GenBank/DDBJ whole genome shotgun (WGS) entry which is preliminary data.</text>
</comment>
<dbReference type="PROSITE" id="PS51186">
    <property type="entry name" value="GNAT"/>
    <property type="match status" value="1"/>
</dbReference>
<dbReference type="GO" id="GO:0005789">
    <property type="term" value="C:endoplasmic reticulum membrane"/>
    <property type="evidence" value="ECO:0007669"/>
    <property type="project" value="UniProtKB-SubCell"/>
</dbReference>
<organism evidence="10 11">
    <name type="scientific">Cudoniella acicularis</name>
    <dbReference type="NCBI Taxonomy" id="354080"/>
    <lineage>
        <taxon>Eukaryota</taxon>
        <taxon>Fungi</taxon>
        <taxon>Dikarya</taxon>
        <taxon>Ascomycota</taxon>
        <taxon>Pezizomycotina</taxon>
        <taxon>Leotiomycetes</taxon>
        <taxon>Helotiales</taxon>
        <taxon>Tricladiaceae</taxon>
        <taxon>Cudoniella</taxon>
    </lineage>
</organism>
<evidence type="ECO:0000256" key="7">
    <source>
        <dbReference type="ARBA" id="ARBA00023315"/>
    </source>
</evidence>
<dbReference type="CDD" id="cd04301">
    <property type="entry name" value="NAT_SF"/>
    <property type="match status" value="1"/>
</dbReference>
<keyword evidence="4" id="KW-0808">Transferase</keyword>
<dbReference type="Pfam" id="PF00583">
    <property type="entry name" value="Acetyltransf_1"/>
    <property type="match status" value="1"/>
</dbReference>
<dbReference type="GO" id="GO:0006048">
    <property type="term" value="P:UDP-N-acetylglucosamine biosynthetic process"/>
    <property type="evidence" value="ECO:0007669"/>
    <property type="project" value="UniProtKB-UniPathway"/>
</dbReference>
<dbReference type="SUPFAM" id="SSF55729">
    <property type="entry name" value="Acyl-CoA N-acyltransferases (Nat)"/>
    <property type="match status" value="1"/>
</dbReference>
<dbReference type="PANTHER" id="PTHR13355:SF11">
    <property type="entry name" value="GLUCOSAMINE 6-PHOSPHATE N-ACETYLTRANSFERASE"/>
    <property type="match status" value="1"/>
</dbReference>
<dbReference type="Proteomes" id="UP000566819">
    <property type="component" value="Unassembled WGS sequence"/>
</dbReference>
<evidence type="ECO:0000256" key="5">
    <source>
        <dbReference type="ARBA" id="ARBA00022824"/>
    </source>
</evidence>
<keyword evidence="7" id="KW-0012">Acyltransferase</keyword>
<proteinExistence type="predicted"/>
<evidence type="ECO:0000313" key="11">
    <source>
        <dbReference type="Proteomes" id="UP000566819"/>
    </source>
</evidence>
<gene>
    <name evidence="10" type="ORF">G7Y89_g11554</name>
</gene>
<feature type="region of interest" description="Disordered" evidence="8">
    <location>
        <begin position="644"/>
        <end position="674"/>
    </location>
</feature>
<evidence type="ECO:0000313" key="10">
    <source>
        <dbReference type="EMBL" id="KAF4626604.1"/>
    </source>
</evidence>
<name>A0A8H4RD97_9HELO</name>
<evidence type="ECO:0000259" key="9">
    <source>
        <dbReference type="PROSITE" id="PS51186"/>
    </source>
</evidence>
<dbReference type="OrthoDB" id="10039976at2759"/>
<dbReference type="GO" id="GO:0004343">
    <property type="term" value="F:glucosamine 6-phosphate N-acetyltransferase activity"/>
    <property type="evidence" value="ECO:0007669"/>
    <property type="project" value="TreeGrafter"/>
</dbReference>
<dbReference type="AlphaFoldDB" id="A0A8H4RD97"/>
<comment type="subcellular location">
    <subcellularLocation>
        <location evidence="1">Endomembrane system</location>
        <topology evidence="1">Peripheral membrane protein</topology>
    </subcellularLocation>
    <subcellularLocation>
        <location evidence="2">Endoplasmic reticulum membrane</location>
    </subcellularLocation>
</comment>
<dbReference type="Gene3D" id="3.40.630.30">
    <property type="match status" value="1"/>
</dbReference>
<feature type="domain" description="N-acetyltransferase" evidence="9">
    <location>
        <begin position="43"/>
        <end position="196"/>
    </location>
</feature>
<dbReference type="InterPro" id="IPR016181">
    <property type="entry name" value="Acyl_CoA_acyltransferase"/>
</dbReference>
<accession>A0A8H4RD97</accession>
<feature type="region of interest" description="Disordered" evidence="8">
    <location>
        <begin position="191"/>
        <end position="296"/>
    </location>
</feature>
<reference evidence="10 11" key="1">
    <citation type="submission" date="2020-03" db="EMBL/GenBank/DDBJ databases">
        <title>Draft Genome Sequence of Cudoniella acicularis.</title>
        <authorList>
            <person name="Buettner E."/>
            <person name="Kellner H."/>
        </authorList>
    </citation>
    <scope>NUCLEOTIDE SEQUENCE [LARGE SCALE GENOMIC DNA]</scope>
    <source>
        <strain evidence="10 11">DSM 108380</strain>
    </source>
</reference>
<dbReference type="EMBL" id="JAAMPI010001122">
    <property type="protein sequence ID" value="KAF4626604.1"/>
    <property type="molecule type" value="Genomic_DNA"/>
</dbReference>
<evidence type="ECO:0000256" key="8">
    <source>
        <dbReference type="SAM" id="MobiDB-lite"/>
    </source>
</evidence>
<sequence>MSASAPSIEITTAELNSTHISEPGLFTSDLISPAIAASLPETYTIRALRKSDYARGFLDCLRVLTTVGDITEEQWDDRYHWMNTQGKGGYYLLVIDDGSRVVGTGALIVERKFIHNLGIVGHIEDIAVAKDQQGKKLGLKIIQALDFIAEKVGCYKSILDCSEANEGFYVKCGFKRAGLEMAHYYEHPKKDHQFRTNSASQPNISKMPLTTRSKAKKAQKAQKPQNLAGDSAATSSGPSQNFQKRKVATEGEDQQPAPKRKEQSSLNKNVLEAAEKGSLVAVGTPDGTEETKESNIHAEDRVLEGRAKYTRMYQLFNWEDLFKFAWKEEDGFVKGRDVLEEEFGLHVDLEKEYPVYIERTDAAHVDWATRFENPPLITPAKGLPKMDTTIISPAKLGPFHNLDESWLEPYSLSLHLQPFPPFTPPITEDYIPRWMNPSYKNPGHLAGLAAAEARASHPKLPVKNFYVRWKEELNNEEVNVYLKVRGLENKRKTEVKLGFGSDPRVLGREEFCDMVRKLFGLGKLDERKWEEVGWRKFQIRCLQLDFPFTTTTPNEKQAPINFLTFSWDKEICPLLLSIPQNDIYISFGTRFLKKAEKLLQYKGIPEAFKDMFEADGDGGVRHKLSEGRMWGLRLEREEREWCERNGMSPPASECGGGVGEWGGDDEDDSDRGFH</sequence>
<keyword evidence="11" id="KW-1185">Reference proteome</keyword>
<keyword evidence="5" id="KW-0256">Endoplasmic reticulum</keyword>
<evidence type="ECO:0000256" key="2">
    <source>
        <dbReference type="ARBA" id="ARBA00004586"/>
    </source>
</evidence>
<evidence type="ECO:0000256" key="3">
    <source>
        <dbReference type="ARBA" id="ARBA00011738"/>
    </source>
</evidence>
<evidence type="ECO:0000256" key="1">
    <source>
        <dbReference type="ARBA" id="ARBA00004184"/>
    </source>
</evidence>
<dbReference type="PANTHER" id="PTHR13355">
    <property type="entry name" value="GLUCOSAMINE 6-PHOSPHATE N-ACETYLTRANSFERASE"/>
    <property type="match status" value="1"/>
</dbReference>
<comment type="subunit">
    <text evidence="3">Homodimer.</text>
</comment>
<evidence type="ECO:0000256" key="6">
    <source>
        <dbReference type="ARBA" id="ARBA00023136"/>
    </source>
</evidence>
<dbReference type="UniPathway" id="UPA00113">
    <property type="reaction ID" value="UER00529"/>
</dbReference>
<evidence type="ECO:0000256" key="4">
    <source>
        <dbReference type="ARBA" id="ARBA00022679"/>
    </source>
</evidence>
<dbReference type="FunFam" id="3.40.630.30:FF:000048">
    <property type="entry name" value="Glucosamine 6-phosphate N-acetyltransferase"/>
    <property type="match status" value="1"/>
</dbReference>
<protein>
    <recommendedName>
        <fullName evidence="9">N-acetyltransferase domain-containing protein</fullName>
    </recommendedName>
</protein>
<dbReference type="InterPro" id="IPR000182">
    <property type="entry name" value="GNAT_dom"/>
</dbReference>
<feature type="compositionally biased region" description="Polar residues" evidence="8">
    <location>
        <begin position="232"/>
        <end position="242"/>
    </location>
</feature>
<keyword evidence="6" id="KW-0472">Membrane</keyword>